<evidence type="ECO:0000313" key="1">
    <source>
        <dbReference type="EMBL" id="MEJ8674259.1"/>
    </source>
</evidence>
<sequence>MKTLLLSSALVVAGLWLFIQKFWLQSEDAIHLSHYLPDRDHV</sequence>
<proteinExistence type="predicted"/>
<evidence type="ECO:0000313" key="2">
    <source>
        <dbReference type="Proteomes" id="UP001224516"/>
    </source>
</evidence>
<dbReference type="EMBL" id="JAVFJF020000008">
    <property type="protein sequence ID" value="MEJ8674259.1"/>
    <property type="molecule type" value="Genomic_DNA"/>
</dbReference>
<protein>
    <submittedName>
        <fullName evidence="1">Uncharacterized protein</fullName>
    </submittedName>
</protein>
<reference evidence="1 2" key="1">
    <citation type="submission" date="2023-12" db="EMBL/GenBank/DDBJ databases">
        <title>Evaluation and characterization of a potential secondary metabolite violacein from indigenous Chromobacterium amazonense SAM215.</title>
        <authorList>
            <person name="Tarafdar M.R."/>
            <person name="Abedin S.M."/>
            <person name="Atiqua A."/>
            <person name="Saha A."/>
            <person name="Khan S.N."/>
        </authorList>
    </citation>
    <scope>NUCLEOTIDE SEQUENCE [LARGE SCALE GENOMIC DNA]</scope>
    <source>
        <strain evidence="1 2">SAM215</strain>
    </source>
</reference>
<name>A0ABU8UZE3_9NEIS</name>
<accession>A0ABU8UZE3</accession>
<keyword evidence="2" id="KW-1185">Reference proteome</keyword>
<comment type="caution">
    <text evidence="1">The sequence shown here is derived from an EMBL/GenBank/DDBJ whole genome shotgun (WGS) entry which is preliminary data.</text>
</comment>
<dbReference type="Proteomes" id="UP001224516">
    <property type="component" value="Unassembled WGS sequence"/>
</dbReference>
<gene>
    <name evidence="1" type="ORF">QCL97_005940</name>
</gene>
<organism evidence="1 2">
    <name type="scientific">Chromobacterium amazonense</name>
    <dbReference type="NCBI Taxonomy" id="1382803"/>
    <lineage>
        <taxon>Bacteria</taxon>
        <taxon>Pseudomonadati</taxon>
        <taxon>Pseudomonadota</taxon>
        <taxon>Betaproteobacteria</taxon>
        <taxon>Neisseriales</taxon>
        <taxon>Chromobacteriaceae</taxon>
        <taxon>Chromobacterium</taxon>
    </lineage>
</organism>
<dbReference type="RefSeq" id="WP_255408070.1">
    <property type="nucleotide sequence ID" value="NZ_CAWMOE010000002.1"/>
</dbReference>